<accession>A0A6B3R703</accession>
<dbReference type="UniPathway" id="UPA00035">
    <property type="reaction ID" value="UER00043"/>
</dbReference>
<evidence type="ECO:0000313" key="11">
    <source>
        <dbReference type="Proteomes" id="UP000478505"/>
    </source>
</evidence>
<dbReference type="GO" id="GO:0004425">
    <property type="term" value="F:indole-3-glycerol-phosphate synthase activity"/>
    <property type="evidence" value="ECO:0007669"/>
    <property type="project" value="UniProtKB-EC"/>
</dbReference>
<dbReference type="FunFam" id="3.20.20.70:FF:000024">
    <property type="entry name" value="Indole-3-glycerol phosphate synthase"/>
    <property type="match status" value="1"/>
</dbReference>
<dbReference type="GO" id="GO:0000162">
    <property type="term" value="P:L-tryptophan biosynthetic process"/>
    <property type="evidence" value="ECO:0007669"/>
    <property type="project" value="UniProtKB-UniPathway"/>
</dbReference>
<evidence type="ECO:0000313" key="10">
    <source>
        <dbReference type="EMBL" id="NEV94857.1"/>
    </source>
</evidence>
<protein>
    <recommendedName>
        <fullName evidence="3">indole-3-glycerol-phosphate synthase</fullName>
        <ecNumber evidence="3">4.1.1.48</ecNumber>
    </recommendedName>
</protein>
<evidence type="ECO:0000259" key="9">
    <source>
        <dbReference type="Pfam" id="PF00218"/>
    </source>
</evidence>
<dbReference type="InterPro" id="IPR013785">
    <property type="entry name" value="Aldolase_TIM"/>
</dbReference>
<dbReference type="CDD" id="cd00331">
    <property type="entry name" value="IGPS"/>
    <property type="match status" value="1"/>
</dbReference>
<dbReference type="GO" id="GO:0004640">
    <property type="term" value="F:phosphoribosylanthranilate isomerase activity"/>
    <property type="evidence" value="ECO:0007669"/>
    <property type="project" value="TreeGrafter"/>
</dbReference>
<evidence type="ECO:0000256" key="7">
    <source>
        <dbReference type="ARBA" id="ARBA00023141"/>
    </source>
</evidence>
<dbReference type="InterPro" id="IPR001468">
    <property type="entry name" value="Indole-3-GlycerolPSynthase_CS"/>
</dbReference>
<dbReference type="AlphaFoldDB" id="A0A6B3R703"/>
<evidence type="ECO:0000256" key="2">
    <source>
        <dbReference type="ARBA" id="ARBA00004696"/>
    </source>
</evidence>
<dbReference type="Gene3D" id="3.20.20.70">
    <property type="entry name" value="Aldolase class I"/>
    <property type="match status" value="1"/>
</dbReference>
<dbReference type="InterPro" id="IPR013798">
    <property type="entry name" value="Indole-3-glycerol_P_synth_dom"/>
</dbReference>
<dbReference type="PANTHER" id="PTHR22854">
    <property type="entry name" value="TRYPTOPHAN BIOSYNTHESIS PROTEIN"/>
    <property type="match status" value="1"/>
</dbReference>
<keyword evidence="11" id="KW-1185">Reference proteome</keyword>
<dbReference type="RefSeq" id="WP_164005553.1">
    <property type="nucleotide sequence ID" value="NZ_JAAIKD010000007.1"/>
</dbReference>
<comment type="catalytic activity">
    <reaction evidence="1">
        <text>1-(2-carboxyphenylamino)-1-deoxy-D-ribulose 5-phosphate + H(+) = (1S,2R)-1-C-(indol-3-yl)glycerol 3-phosphate + CO2 + H2O</text>
        <dbReference type="Rhea" id="RHEA:23476"/>
        <dbReference type="ChEBI" id="CHEBI:15377"/>
        <dbReference type="ChEBI" id="CHEBI:15378"/>
        <dbReference type="ChEBI" id="CHEBI:16526"/>
        <dbReference type="ChEBI" id="CHEBI:58613"/>
        <dbReference type="ChEBI" id="CHEBI:58866"/>
        <dbReference type="EC" id="4.1.1.48"/>
    </reaction>
</comment>
<evidence type="ECO:0000256" key="3">
    <source>
        <dbReference type="ARBA" id="ARBA00012362"/>
    </source>
</evidence>
<keyword evidence="5" id="KW-0210">Decarboxylase</keyword>
<proteinExistence type="predicted"/>
<dbReference type="InterPro" id="IPR045186">
    <property type="entry name" value="Indole-3-glycerol_P_synth"/>
</dbReference>
<evidence type="ECO:0000256" key="5">
    <source>
        <dbReference type="ARBA" id="ARBA00022793"/>
    </source>
</evidence>
<evidence type="ECO:0000256" key="8">
    <source>
        <dbReference type="ARBA" id="ARBA00023239"/>
    </source>
</evidence>
<dbReference type="SUPFAM" id="SSF51366">
    <property type="entry name" value="Ribulose-phoshate binding barrel"/>
    <property type="match status" value="1"/>
</dbReference>
<dbReference type="EC" id="4.1.1.48" evidence="3"/>
<dbReference type="Proteomes" id="UP000478505">
    <property type="component" value="Unassembled WGS sequence"/>
</dbReference>
<evidence type="ECO:0000256" key="1">
    <source>
        <dbReference type="ARBA" id="ARBA00001633"/>
    </source>
</evidence>
<reference evidence="10 11" key="1">
    <citation type="submission" date="2020-02" db="EMBL/GenBank/DDBJ databases">
        <title>Flavobacteriaceae Psychroflexus bacterium YR1-1, complete genome.</title>
        <authorList>
            <person name="Li Y."/>
            <person name="Wu S."/>
        </authorList>
    </citation>
    <scope>NUCLEOTIDE SEQUENCE [LARGE SCALE GENOMIC DNA]</scope>
    <source>
        <strain evidence="10 11">YR1-1</strain>
    </source>
</reference>
<evidence type="ECO:0000256" key="4">
    <source>
        <dbReference type="ARBA" id="ARBA00022605"/>
    </source>
</evidence>
<dbReference type="Pfam" id="PF00218">
    <property type="entry name" value="IGPS"/>
    <property type="match status" value="1"/>
</dbReference>
<organism evidence="10 11">
    <name type="scientific">Psychroflexus aurantiacus</name>
    <dbReference type="NCBI Taxonomy" id="2709310"/>
    <lineage>
        <taxon>Bacteria</taxon>
        <taxon>Pseudomonadati</taxon>
        <taxon>Bacteroidota</taxon>
        <taxon>Flavobacteriia</taxon>
        <taxon>Flavobacteriales</taxon>
        <taxon>Flavobacteriaceae</taxon>
        <taxon>Psychroflexus</taxon>
    </lineage>
</organism>
<name>A0A6B3R703_9FLAO</name>
<comment type="pathway">
    <text evidence="2">Amino-acid biosynthesis; L-tryptophan biosynthesis; L-tryptophan from chorismate: step 4/5.</text>
</comment>
<dbReference type="PANTHER" id="PTHR22854:SF2">
    <property type="entry name" value="INDOLE-3-GLYCEROL-PHOSPHATE SYNTHASE"/>
    <property type="match status" value="1"/>
</dbReference>
<evidence type="ECO:0000256" key="6">
    <source>
        <dbReference type="ARBA" id="ARBA00022822"/>
    </source>
</evidence>
<dbReference type="EMBL" id="JAAIKD010000007">
    <property type="protein sequence ID" value="NEV94857.1"/>
    <property type="molecule type" value="Genomic_DNA"/>
</dbReference>
<dbReference type="InterPro" id="IPR011060">
    <property type="entry name" value="RibuloseP-bd_barrel"/>
</dbReference>
<gene>
    <name evidence="10" type="primary">trpC</name>
    <name evidence="10" type="ORF">G3567_11955</name>
</gene>
<feature type="domain" description="Indole-3-glycerol phosphate synthase" evidence="9">
    <location>
        <begin position="5"/>
        <end position="253"/>
    </location>
</feature>
<dbReference type="NCBIfam" id="NF001377">
    <property type="entry name" value="PRK00278.2-4"/>
    <property type="match status" value="1"/>
</dbReference>
<keyword evidence="4" id="KW-0028">Amino-acid biosynthesis</keyword>
<comment type="caution">
    <text evidence="10">The sequence shown here is derived from an EMBL/GenBank/DDBJ whole genome shotgun (WGS) entry which is preliminary data.</text>
</comment>
<keyword evidence="8 10" id="KW-0456">Lyase</keyword>
<sequence>MKRILEEIITYQQLLVSLKKETMPVEVLKSFPGFSNPTRSLKQSVASSEQGIIAEFKRRSPSKEAINLKADVMEIAQSYEQMGAAGMSVLTNQRYFGGSLEDLQLAKSVCNLPILRKDFMVDPYQMYEAKAYGADAILLIANALPSEKLEELAVLAQELGLEILFEIHEAEEIEKLASKHIDLIGVNNRNLSTFEVDIQQGLDMLPHLPSELLKISESGIQDTETIGKLIEQGFNGVLVGEFFMKQKAAEQNTNNR</sequence>
<dbReference type="PROSITE" id="PS00614">
    <property type="entry name" value="IGPS"/>
    <property type="match status" value="1"/>
</dbReference>
<keyword evidence="7" id="KW-0057">Aromatic amino acid biosynthesis</keyword>
<keyword evidence="6" id="KW-0822">Tryptophan biosynthesis</keyword>